<dbReference type="InterPro" id="IPR020807">
    <property type="entry name" value="PKS_DH"/>
</dbReference>
<dbReference type="Gene3D" id="3.30.70.3290">
    <property type="match status" value="2"/>
</dbReference>
<dbReference type="CDD" id="cd05195">
    <property type="entry name" value="enoyl_red"/>
    <property type="match status" value="1"/>
</dbReference>
<evidence type="ECO:0000256" key="5">
    <source>
        <dbReference type="ARBA" id="ARBA00023268"/>
    </source>
</evidence>
<evidence type="ECO:0000256" key="6">
    <source>
        <dbReference type="ARBA" id="ARBA00023315"/>
    </source>
</evidence>
<dbReference type="InterPro" id="IPR020806">
    <property type="entry name" value="PKS_PP-bd"/>
</dbReference>
<dbReference type="Gene3D" id="3.40.50.720">
    <property type="entry name" value="NAD(P)-binding Rossmann-like Domain"/>
    <property type="match status" value="3"/>
</dbReference>
<dbReference type="InterPro" id="IPR036736">
    <property type="entry name" value="ACP-like_sf"/>
</dbReference>
<feature type="domain" description="Ketosynthase family 3 (KS3)" evidence="11">
    <location>
        <begin position="1587"/>
        <end position="1995"/>
    </location>
</feature>
<evidence type="ECO:0000259" key="11">
    <source>
        <dbReference type="PROSITE" id="PS52004"/>
    </source>
</evidence>
<dbReference type="Proteomes" id="UP000199473">
    <property type="component" value="Unassembled WGS sequence"/>
</dbReference>
<dbReference type="RefSeq" id="WP_092958713.1">
    <property type="nucleotide sequence ID" value="NZ_FOSQ01000002.1"/>
</dbReference>
<dbReference type="Pfam" id="PF13602">
    <property type="entry name" value="ADH_zinc_N_2"/>
    <property type="match status" value="1"/>
</dbReference>
<feature type="active site" description="Proton acceptor; for dehydratase activity" evidence="8">
    <location>
        <position position="578"/>
    </location>
</feature>
<dbReference type="Pfam" id="PF00550">
    <property type="entry name" value="PP-binding"/>
    <property type="match status" value="2"/>
</dbReference>
<name>A0A1I3ZJS9_9PROT</name>
<dbReference type="InterPro" id="IPR049900">
    <property type="entry name" value="PKS_mFAS_DH"/>
</dbReference>
<feature type="region of interest" description="Disordered" evidence="9">
    <location>
        <begin position="3107"/>
        <end position="3128"/>
    </location>
</feature>
<evidence type="ECO:0000256" key="3">
    <source>
        <dbReference type="ARBA" id="ARBA00022679"/>
    </source>
</evidence>
<dbReference type="SUPFAM" id="SSF53901">
    <property type="entry name" value="Thiolase-like"/>
    <property type="match status" value="2"/>
</dbReference>
<dbReference type="PROSITE" id="PS52004">
    <property type="entry name" value="KS3_2"/>
    <property type="match status" value="2"/>
</dbReference>
<dbReference type="InterPro" id="IPR016039">
    <property type="entry name" value="Thiolase-like"/>
</dbReference>
<feature type="region of interest" description="N-terminal hotdog fold" evidence="8">
    <location>
        <begin position="2111"/>
        <end position="2225"/>
    </location>
</feature>
<feature type="region of interest" description="C-terminal hotdog fold" evidence="8">
    <location>
        <begin position="2237"/>
        <end position="2367"/>
    </location>
</feature>
<dbReference type="GO" id="GO:0004312">
    <property type="term" value="F:fatty acid synthase activity"/>
    <property type="evidence" value="ECO:0007669"/>
    <property type="project" value="TreeGrafter"/>
</dbReference>
<dbReference type="PROSITE" id="PS00012">
    <property type="entry name" value="PHOSPHOPANTETHEINE"/>
    <property type="match status" value="2"/>
</dbReference>
<dbReference type="InterPro" id="IPR020843">
    <property type="entry name" value="ER"/>
</dbReference>
<dbReference type="SMART" id="SM00823">
    <property type="entry name" value="PKS_PP"/>
    <property type="match status" value="2"/>
</dbReference>
<protein>
    <submittedName>
        <fullName evidence="13">Alcohol dehydrogenase GroES-like domain-containing protein</fullName>
    </submittedName>
</protein>
<dbReference type="FunFam" id="3.40.47.10:FF:000019">
    <property type="entry name" value="Polyketide synthase type I"/>
    <property type="match status" value="2"/>
</dbReference>
<evidence type="ECO:0000256" key="1">
    <source>
        <dbReference type="ARBA" id="ARBA00022450"/>
    </source>
</evidence>
<dbReference type="InterPro" id="IPR013217">
    <property type="entry name" value="Methyltransf_12"/>
</dbReference>
<feature type="compositionally biased region" description="Pro residues" evidence="9">
    <location>
        <begin position="3109"/>
        <end position="3123"/>
    </location>
</feature>
<dbReference type="PROSITE" id="PS00606">
    <property type="entry name" value="KS3_1"/>
    <property type="match status" value="1"/>
</dbReference>
<dbReference type="OrthoDB" id="9778690at2"/>
<keyword evidence="6" id="KW-0012">Acyltransferase</keyword>
<dbReference type="GO" id="GO:0006633">
    <property type="term" value="P:fatty acid biosynthetic process"/>
    <property type="evidence" value="ECO:0007669"/>
    <property type="project" value="InterPro"/>
</dbReference>
<organism evidence="13 14">
    <name type="scientific">Falsiroseomonas stagni DSM 19981</name>
    <dbReference type="NCBI Taxonomy" id="1123062"/>
    <lineage>
        <taxon>Bacteria</taxon>
        <taxon>Pseudomonadati</taxon>
        <taxon>Pseudomonadota</taxon>
        <taxon>Alphaproteobacteria</taxon>
        <taxon>Acetobacterales</taxon>
        <taxon>Roseomonadaceae</taxon>
        <taxon>Falsiroseomonas</taxon>
    </lineage>
</organism>
<dbReference type="Pfam" id="PF14765">
    <property type="entry name" value="PS-DH"/>
    <property type="match status" value="2"/>
</dbReference>
<keyword evidence="3" id="KW-0808">Transferase</keyword>
<evidence type="ECO:0000256" key="7">
    <source>
        <dbReference type="ARBA" id="ARBA00054155"/>
    </source>
</evidence>
<dbReference type="SMART" id="SM00829">
    <property type="entry name" value="PKS_ER"/>
    <property type="match status" value="1"/>
</dbReference>
<dbReference type="Pfam" id="PF08659">
    <property type="entry name" value="KR"/>
    <property type="match status" value="2"/>
</dbReference>
<dbReference type="InterPro" id="IPR020841">
    <property type="entry name" value="PKS_Beta-ketoAc_synthase_dom"/>
</dbReference>
<dbReference type="PROSITE" id="PS50075">
    <property type="entry name" value="CARRIER"/>
    <property type="match status" value="2"/>
</dbReference>
<comment type="function">
    <text evidence="7">Involved in production of the polyketide antibiotic thailandamide.</text>
</comment>
<dbReference type="InterPro" id="IPR009081">
    <property type="entry name" value="PP-bd_ACP"/>
</dbReference>
<dbReference type="Gene3D" id="3.40.47.10">
    <property type="match status" value="2"/>
</dbReference>
<dbReference type="InterPro" id="IPR057326">
    <property type="entry name" value="KR_dom"/>
</dbReference>
<feature type="active site" description="Proton donor; for dehydratase activity" evidence="8">
    <location>
        <position position="2292"/>
    </location>
</feature>
<dbReference type="STRING" id="1123062.SAMN02745775_102548"/>
<accession>A0A1I3ZJS9</accession>
<dbReference type="Pfam" id="PF00109">
    <property type="entry name" value="ketoacyl-synt"/>
    <property type="match status" value="2"/>
</dbReference>
<keyword evidence="4" id="KW-0521">NADP</keyword>
<keyword evidence="1" id="KW-0596">Phosphopantetheine</keyword>
<feature type="domain" description="Ketosynthase family 3 (KS3)" evidence="11">
    <location>
        <begin position="30"/>
        <end position="438"/>
    </location>
</feature>
<feature type="active site" description="Proton donor; for dehydratase activity" evidence="8">
    <location>
        <position position="720"/>
    </location>
</feature>
<dbReference type="CDD" id="cd00833">
    <property type="entry name" value="PKS"/>
    <property type="match status" value="2"/>
</dbReference>
<dbReference type="InterPro" id="IPR014030">
    <property type="entry name" value="Ketoacyl_synth_N"/>
</dbReference>
<dbReference type="Pfam" id="PF08242">
    <property type="entry name" value="Methyltransf_12"/>
    <property type="match status" value="1"/>
</dbReference>
<dbReference type="InterPro" id="IPR032821">
    <property type="entry name" value="PKS_assoc"/>
</dbReference>
<feature type="active site" description="Proton acceptor; for dehydratase activity" evidence="8">
    <location>
        <position position="2142"/>
    </location>
</feature>
<keyword evidence="5" id="KW-0511">Multifunctional enzyme</keyword>
<feature type="domain" description="Carrier" evidence="10">
    <location>
        <begin position="1495"/>
        <end position="1574"/>
    </location>
</feature>
<evidence type="ECO:0000256" key="8">
    <source>
        <dbReference type="PROSITE-ProRule" id="PRU01363"/>
    </source>
</evidence>
<dbReference type="PROSITE" id="PS52019">
    <property type="entry name" value="PKS_MFAS_DH"/>
    <property type="match status" value="2"/>
</dbReference>
<dbReference type="SMART" id="SM00825">
    <property type="entry name" value="PKS_KS"/>
    <property type="match status" value="2"/>
</dbReference>
<gene>
    <name evidence="13" type="ORF">SAMN02745775_102548</name>
</gene>
<evidence type="ECO:0000256" key="9">
    <source>
        <dbReference type="SAM" id="MobiDB-lite"/>
    </source>
</evidence>
<dbReference type="SMART" id="SM00826">
    <property type="entry name" value="PKS_DH"/>
    <property type="match status" value="2"/>
</dbReference>
<evidence type="ECO:0000313" key="14">
    <source>
        <dbReference type="Proteomes" id="UP000199473"/>
    </source>
</evidence>
<dbReference type="InterPro" id="IPR050091">
    <property type="entry name" value="PKS_NRPS_Biosynth_Enz"/>
</dbReference>
<dbReference type="InterPro" id="IPR013968">
    <property type="entry name" value="PKS_KR"/>
</dbReference>
<reference evidence="13 14" key="1">
    <citation type="submission" date="2016-10" db="EMBL/GenBank/DDBJ databases">
        <authorList>
            <person name="de Groot N.N."/>
        </authorList>
    </citation>
    <scope>NUCLEOTIDE SEQUENCE [LARGE SCALE GENOMIC DNA]</scope>
    <source>
        <strain evidence="13 14">DSM 19981</strain>
    </source>
</reference>
<dbReference type="PANTHER" id="PTHR43775:SF51">
    <property type="entry name" value="INACTIVE PHENOLPHTHIOCEROL SYNTHESIS POLYKETIDE SYNTHASE TYPE I PKS1-RELATED"/>
    <property type="match status" value="1"/>
</dbReference>
<dbReference type="SMART" id="SM01294">
    <property type="entry name" value="PKS_PP_betabranch"/>
    <property type="match status" value="2"/>
</dbReference>
<keyword evidence="2" id="KW-0597">Phosphoprotein</keyword>
<dbReference type="GO" id="GO:0031177">
    <property type="term" value="F:phosphopantetheine binding"/>
    <property type="evidence" value="ECO:0007669"/>
    <property type="project" value="InterPro"/>
</dbReference>
<dbReference type="SUPFAM" id="SSF53335">
    <property type="entry name" value="S-adenosyl-L-methionine-dependent methyltransferases"/>
    <property type="match status" value="1"/>
</dbReference>
<dbReference type="InterPro" id="IPR011032">
    <property type="entry name" value="GroES-like_sf"/>
</dbReference>
<keyword evidence="14" id="KW-1185">Reference proteome</keyword>
<evidence type="ECO:0000259" key="12">
    <source>
        <dbReference type="PROSITE" id="PS52019"/>
    </source>
</evidence>
<dbReference type="InterPro" id="IPR018201">
    <property type="entry name" value="Ketoacyl_synth_AS"/>
</dbReference>
<feature type="region of interest" description="N-terminal hotdog fold" evidence="8">
    <location>
        <begin position="548"/>
        <end position="658"/>
    </location>
</feature>
<dbReference type="EMBL" id="FOSQ01000002">
    <property type="protein sequence ID" value="SFK44333.1"/>
    <property type="molecule type" value="Genomic_DNA"/>
</dbReference>
<sequence>MSTDRQVKEQAVRLLQRMQERLDASEARFRAPIAIIGLGCRFPGAEGPDAFWSLLAEGRNAVRPVPPDRWAAPATGGTAQGGFLDGIDLFDAAFFGIAPREAAAMDPQQRLVLEAAWRALEHSGIAPDRLEGTRTGVYLGCCTADYARIGDPAAMSEEGYAATGGAPGVAAGRLAYLLGLQGPALVVDTACSSSLVATHLAVQALRAGECSLALSGGVNLTLLPWGAATLDRLHMLSPDGQCRAFDEAANGFVRAEGCGVLVLKRLADALADSDRVLAVIRGSAVNQDGRSAGLTAPNGPAQEAVIRAALDNAGLAPADVDAIEAHGTGTTLGDPIEMQALRGVFGGARPAPLRVGSVKTNIGHAEGAAGVAGLVKAALMLRHQAVVPSLHFTRLNPHIDLGDAAIEIPVATVPTPLRRVGVSSFGFSGTNAHLILEAAPEAPPRASTPAEAPRLLLSARTPDALRAMAAETQAKLRDGAFTFADACHTAAVARPRLPWWIIADSAEDLAAAEPSDALMPDLPAPPGRRVDLPGHPFDRQRFWLDEAEMLPGRRLPQAGPAPVFEAHLMPGARLLADHRVRGTALLPAADMLERLRTAAEASGQGNALADITLDRALPVAVPRLVQVVAGDELGLFAQAGTAWDRHATARATTADALPDQKLPALHATCTESLDPNAFHAWLAEAGIDFGPHYRCIAALWRGQGQALAQLSAAPFPVLLDAALRTAGAIAFGSSGAPRLPAGAARYARAARAPGAESWAHAVITGDSGGVTTADIRLLDADGTVLALLEGLRLAAAPDAWRGWCHAIAWTPRPDPRARIAALTAGLEDPARRLALEAAATRHARAAIAAVKAEEVVPRHRRLFDHLARLAARPLPDAIPLPGAAPEAALLDRCGAALPDVLRGLADPVKLLFEGDGAEQVYRDSPAYAAANQVLAVLAEAAAPPTGRLRVLEIGAGTGATAAAVLAALDPDRVEYWFTDIGRSLVERARGRIPAQRFAVLDIEDDPLAQGLPAAGFDLVIAANVLHATRDLEAALRHVARVLAPDGRLLLLETDPEGLPGDPTPGGWVDLVFGLTEGWWRFADPALRHDHPLLSRPAWLALLARLGLEATAIPDLPGNTLLVARPAAEAVTLADPGGPAADRCATLLARLQALGPEQRRITLRTRGALGADPAGAALWGMMRTLRQERPELDIRLLDGDGDPPPALLLAEPELVLRDGALLVPRLGRAADGPPAIIDPDGAILVTGAFGGLGRFASEWLVRRGARRLVLAGRRIPEDLAWMQALRDAGATVTLEACDLADAGARAALIARLPALRGIVHAAGTLADATLAQASAADFATTLAPKFDAARDLDAAFPDLDVFLLFSSAVALFGQAGQAAHVAASCAIDALAATRRARGGRATSLGFGLWRDIGSQAGNAALIDRLAAQGLGTIPSEAGEALLDWALSTPEAASAILPIDRPRFLASFEGMRPPSSLRGWQAPKPAAPARAAMAEAPPAAALADLIAGEAAAVLGLSPGQALDRRANLFELGLDSLMAVELRNRLQSRLGRGALSATLLFDHSSVAALAAHLGDAPAAARATTRATASDDPIAIIGMGCRFPAGGEDPDAFWQALAEGRDGIIPRPEGRSLGPQDIDGPQAGYLPDVAGFDPLAFGIAPREAPFMDPQHRLLLEVAWEALEDALLPPDTLAGSNTGVFMGLCNYDYAQLAAHAEGGEAFAGTGGAPSIAAGRIAYLLGLNGPALVLDTACSSSLVALHLAVQAIRRGECGMALAGGVNLALGSGTTSALQGLSMLAPDARCKAFDARADGFVRADGCGVVVLKRLSEATAAGDRILAIIRGTAVNQDGRSSGLTAPSGAAQEAVIRAALADAGLPPDAIDAIEAHGTGTALGDPIEMHALRNVFGPSRDRPLMVGSVKTNIGHAEAAAGIAGLIKAVQMLRHGQVPPSLHFGALNPHIDLGGADLRVPTSLAPAALRHVGVSSFGFSGTNAHAVLEAPPAPAPAPPPPARPLLLLTARSEAGLRRLVAACQARLAAGADFAALCASAAHGRARHPWWVLVEMPEALATVTPSNAPLPDLPPQSGARIALPLTPWDRQRHWATPARAALPASVHPLLGRRLRSQRGERLFETELTSTRPAWLADHALAGRVVLPAAAMVEMLLSALPPDAPAVLEDVTFDRLLAPAETPVVQTMHDGGALTLAAAAEDPDAPFIPIATARAGTLAPGPAPSLAEARARCPRGMDVGALYARFAEAGLAYGPAFQGLRALWAGDGEAVAELGDSQPGYRLDPRVLDAAWQALAATLPEGSRDALVPKGLARFTLLGGTPRFAVLRLPAPDRAEVALLDASGAPVALCEGLALAVSRQGAVVQEIAWRALPDGTETPAWIDLRAEADAVAATWRVLEAARAAPARLAVLATLDASPAQAALAGLMPTLALEHPELRPVLLDLPAGAVPPPIPAEGPAVLTLRDGALLARELASRPTPPPPPAPFVLARGADASLEALRWDRMAAPSATPGQVVIEVAATGINFRDVMNLLGVYPGDGGAPGVECAGRVVAVGDGVGGFAPGDAVLAIAPGCFASHVSADARLLRPLPDGMGFAEAAAQPVAWLTARLALLEVARLTRGQRVLVHAATGGVGLAAIAVARAAGAVVVATAGSAEKRARLAALGITEVHDSRALGFAAAAPVDVVLNSLTGPAIPAGLGLLKPGGVFLEIGKAEIWDTDRVDAIRPDIRYRPVALDSLILSNPARVGDMLASLCDDLSQGLAPLPVERWPFAEVTPALRRIQAARHIGKLVLARSLFRADATYLLTGGTGALGRHLARWLVANGARHLVLLARNPADVAIEGATIRSIAADIADPAALRRALSGLRHPLRGIFHLAGALHDGTAARLDRERLAAAFPAKLAGAEALDRIAAAHPVEHFVMFGSLAALHGSAGQANYAAANAALAAIAQRRRARGEPALLVHWGAWQGDGMAQGRAGLSPDTALAALDSALSAGLAEVAISAAAAGVPPPRLALQEKLAAAIGSAKRDALADAVAEAISRILGLGDTPLDRARPLAELGLDSLMAVELRNTLSAAIGKPLRASLVFDHPSAEALVAHLAAELGLGVTPPPAEAPPPAPPPADDPDDDALLLLERKLAHAGY</sequence>
<dbReference type="InterPro" id="IPR006162">
    <property type="entry name" value="Ppantetheine_attach_site"/>
</dbReference>
<dbReference type="InterPro" id="IPR029063">
    <property type="entry name" value="SAM-dependent_MTases_sf"/>
</dbReference>
<dbReference type="InterPro" id="IPR042104">
    <property type="entry name" value="PKS_dehydratase_sf"/>
</dbReference>
<feature type="domain" description="PKS/mFAS DH" evidence="12">
    <location>
        <begin position="2111"/>
        <end position="2367"/>
    </location>
</feature>
<dbReference type="Pfam" id="PF08240">
    <property type="entry name" value="ADH_N"/>
    <property type="match status" value="1"/>
</dbReference>
<feature type="domain" description="PKS/mFAS DH" evidence="12">
    <location>
        <begin position="548"/>
        <end position="802"/>
    </location>
</feature>
<dbReference type="Pfam" id="PF21089">
    <property type="entry name" value="PKS_DH_N"/>
    <property type="match status" value="2"/>
</dbReference>
<dbReference type="Pfam" id="PF16197">
    <property type="entry name" value="KAsynt_C_assoc"/>
    <property type="match status" value="2"/>
</dbReference>
<dbReference type="Gene3D" id="3.90.180.10">
    <property type="entry name" value="Medium-chain alcohol dehydrogenases, catalytic domain"/>
    <property type="match status" value="1"/>
</dbReference>
<feature type="region of interest" description="C-terminal hotdog fold" evidence="8">
    <location>
        <begin position="670"/>
        <end position="802"/>
    </location>
</feature>
<proteinExistence type="predicted"/>
<dbReference type="Gene3D" id="3.40.50.150">
    <property type="entry name" value="Vaccinia Virus protein VP39"/>
    <property type="match status" value="1"/>
</dbReference>
<dbReference type="PANTHER" id="PTHR43775">
    <property type="entry name" value="FATTY ACID SYNTHASE"/>
    <property type="match status" value="1"/>
</dbReference>
<dbReference type="InterPro" id="IPR049551">
    <property type="entry name" value="PKS_DH_C"/>
</dbReference>
<dbReference type="Pfam" id="PF02801">
    <property type="entry name" value="Ketoacyl-synt_C"/>
    <property type="match status" value="2"/>
</dbReference>
<dbReference type="SUPFAM" id="SSF50129">
    <property type="entry name" value="GroES-like"/>
    <property type="match status" value="1"/>
</dbReference>
<evidence type="ECO:0000313" key="13">
    <source>
        <dbReference type="EMBL" id="SFK44333.1"/>
    </source>
</evidence>
<dbReference type="Gene3D" id="1.10.1200.10">
    <property type="entry name" value="ACP-like"/>
    <property type="match status" value="2"/>
</dbReference>
<dbReference type="GO" id="GO:0004315">
    <property type="term" value="F:3-oxoacyl-[acyl-carrier-protein] synthase activity"/>
    <property type="evidence" value="ECO:0007669"/>
    <property type="project" value="InterPro"/>
</dbReference>
<dbReference type="SMART" id="SM00822">
    <property type="entry name" value="PKS_KR"/>
    <property type="match status" value="2"/>
</dbReference>
<dbReference type="InterPro" id="IPR049552">
    <property type="entry name" value="PKS_DH_N"/>
</dbReference>
<dbReference type="GO" id="GO:0016491">
    <property type="term" value="F:oxidoreductase activity"/>
    <property type="evidence" value="ECO:0007669"/>
    <property type="project" value="InterPro"/>
</dbReference>
<evidence type="ECO:0000259" key="10">
    <source>
        <dbReference type="PROSITE" id="PS50075"/>
    </source>
</evidence>
<dbReference type="Gene3D" id="3.10.129.110">
    <property type="entry name" value="Polyketide synthase dehydratase"/>
    <property type="match status" value="2"/>
</dbReference>
<dbReference type="InterPro" id="IPR036291">
    <property type="entry name" value="NAD(P)-bd_dom_sf"/>
</dbReference>
<dbReference type="SUPFAM" id="SSF51735">
    <property type="entry name" value="NAD(P)-binding Rossmann-fold domains"/>
    <property type="match status" value="4"/>
</dbReference>
<dbReference type="SUPFAM" id="SSF47336">
    <property type="entry name" value="ACP-like"/>
    <property type="match status" value="2"/>
</dbReference>
<evidence type="ECO:0000256" key="4">
    <source>
        <dbReference type="ARBA" id="ARBA00022857"/>
    </source>
</evidence>
<evidence type="ECO:0000256" key="2">
    <source>
        <dbReference type="ARBA" id="ARBA00022553"/>
    </source>
</evidence>
<dbReference type="InterPro" id="IPR013154">
    <property type="entry name" value="ADH-like_N"/>
</dbReference>
<feature type="domain" description="Carrier" evidence="10">
    <location>
        <begin position="3027"/>
        <end position="3104"/>
    </location>
</feature>
<dbReference type="InterPro" id="IPR014031">
    <property type="entry name" value="Ketoacyl_synth_C"/>
</dbReference>